<evidence type="ECO:0000313" key="3">
    <source>
        <dbReference type="Proteomes" id="UP000240883"/>
    </source>
</evidence>
<gene>
    <name evidence="2" type="ORF">BS50DRAFT_519819</name>
</gene>
<keyword evidence="1" id="KW-0812">Transmembrane</keyword>
<reference evidence="2 3" key="1">
    <citation type="journal article" date="2018" name="Front. Microbiol.">
        <title>Genome-Wide Analysis of Corynespora cassiicola Leaf Fall Disease Putative Effectors.</title>
        <authorList>
            <person name="Lopez D."/>
            <person name="Ribeiro S."/>
            <person name="Label P."/>
            <person name="Fumanal B."/>
            <person name="Venisse J.S."/>
            <person name="Kohler A."/>
            <person name="de Oliveira R.R."/>
            <person name="Labutti K."/>
            <person name="Lipzen A."/>
            <person name="Lail K."/>
            <person name="Bauer D."/>
            <person name="Ohm R.A."/>
            <person name="Barry K.W."/>
            <person name="Spatafora J."/>
            <person name="Grigoriev I.V."/>
            <person name="Martin F.M."/>
            <person name="Pujade-Renaud V."/>
        </authorList>
    </citation>
    <scope>NUCLEOTIDE SEQUENCE [LARGE SCALE GENOMIC DNA]</scope>
    <source>
        <strain evidence="2 3">Philippines</strain>
    </source>
</reference>
<evidence type="ECO:0000313" key="2">
    <source>
        <dbReference type="EMBL" id="PSN70178.1"/>
    </source>
</evidence>
<name>A0A2T2NYL9_CORCC</name>
<dbReference type="GO" id="GO:0016787">
    <property type="term" value="F:hydrolase activity"/>
    <property type="evidence" value="ECO:0007669"/>
    <property type="project" value="UniProtKB-KW"/>
</dbReference>
<proteinExistence type="predicted"/>
<dbReference type="EMBL" id="KZ678132">
    <property type="protein sequence ID" value="PSN70178.1"/>
    <property type="molecule type" value="Genomic_DNA"/>
</dbReference>
<dbReference type="InterPro" id="IPR029058">
    <property type="entry name" value="AB_hydrolase_fold"/>
</dbReference>
<dbReference type="Gene3D" id="3.40.50.1820">
    <property type="entry name" value="alpha/beta hydrolase"/>
    <property type="match status" value="1"/>
</dbReference>
<feature type="transmembrane region" description="Helical" evidence="1">
    <location>
        <begin position="12"/>
        <end position="34"/>
    </location>
</feature>
<organism evidence="2 3">
    <name type="scientific">Corynespora cassiicola Philippines</name>
    <dbReference type="NCBI Taxonomy" id="1448308"/>
    <lineage>
        <taxon>Eukaryota</taxon>
        <taxon>Fungi</taxon>
        <taxon>Dikarya</taxon>
        <taxon>Ascomycota</taxon>
        <taxon>Pezizomycotina</taxon>
        <taxon>Dothideomycetes</taxon>
        <taxon>Pleosporomycetidae</taxon>
        <taxon>Pleosporales</taxon>
        <taxon>Corynesporascaceae</taxon>
        <taxon>Corynespora</taxon>
    </lineage>
</organism>
<dbReference type="PANTHER" id="PTHR12277:SF81">
    <property type="entry name" value="PROTEIN ABHD13"/>
    <property type="match status" value="1"/>
</dbReference>
<dbReference type="PANTHER" id="PTHR12277">
    <property type="entry name" value="ALPHA/BETA HYDROLASE DOMAIN-CONTAINING PROTEIN"/>
    <property type="match status" value="1"/>
</dbReference>
<protein>
    <submittedName>
        <fullName evidence="2">Alpha/beta-hydrolase</fullName>
    </submittedName>
</protein>
<dbReference type="Proteomes" id="UP000240883">
    <property type="component" value="Unassembled WGS sequence"/>
</dbReference>
<accession>A0A2T2NYL9</accession>
<dbReference type="STRING" id="1448308.A0A2T2NYL9"/>
<keyword evidence="3" id="KW-1185">Reference proteome</keyword>
<evidence type="ECO:0000256" key="1">
    <source>
        <dbReference type="SAM" id="Phobius"/>
    </source>
</evidence>
<dbReference type="AlphaFoldDB" id="A0A2T2NYL9"/>
<dbReference type="OrthoDB" id="446723at2759"/>
<keyword evidence="1" id="KW-0472">Membrane</keyword>
<sequence length="424" mass="46865">MTELHPVLRKSYWTLAGLGIAWAVFLLSMVNPWVQRQVLYSHKLHTAGWWHNVTNPEEFGFAKGQVQPWWLDTPDGEKLFCWHVLPLDTYLENEMEIVQKYKGASDGLEGTVGAKLLQRDLKSKVVINFHGNAGHLAQGYRPATFRSIAGIPHTHLLTCDYRGFGLSTLKNAPHVPTEPGVITDAIALTSYLLSDLQHPASRTVLLGQSLGTAVTAATSLYFADPQSSELPPTVIEPTSKVKTPVSFASIVLVAPFTDIPQLLKTYHISGWIPILSPLSGYPRIAKFLTNRIVDHWPTLPRLKALVAATSATKSPLRISILHARNDGDISFRHSEQLYNPLEMALLGEEGATSSEERRSIHGGERVNRGAFAYRKVEDAGGERSVELEIVRYGGHNEVVGFAQVGLAVRRAFKVKTFKPGLDVE</sequence>
<keyword evidence="1" id="KW-1133">Transmembrane helix</keyword>
<keyword evidence="2" id="KW-0378">Hydrolase</keyword>
<dbReference type="SUPFAM" id="SSF53474">
    <property type="entry name" value="alpha/beta-Hydrolases"/>
    <property type="match status" value="1"/>
</dbReference>